<sequence length="164" mass="17284">MKLRFLLMAAAALASVPAAAQTVERIPETTPSLILRGVKVSAGSDLFILSGLVAPPIDPAKTATPADFGDTRRQTEAVLGRIRETLQAQGYEMSDVVKLTVFLVGDPGRGGAMDFAGMNEGFKQLFGTAQNPQTTARSVVQVVALASPNHLVEIEAIAAKAPRR</sequence>
<dbReference type="InterPro" id="IPR006175">
    <property type="entry name" value="YjgF/YER057c/UK114"/>
</dbReference>
<reference evidence="2 3" key="1">
    <citation type="submission" date="2020-08" db="EMBL/GenBank/DDBJ databases">
        <title>Functional genomics of gut bacteria from endangered species of beetles.</title>
        <authorList>
            <person name="Carlos-Shanley C."/>
        </authorList>
    </citation>
    <scope>NUCLEOTIDE SEQUENCE [LARGE SCALE GENOMIC DNA]</scope>
    <source>
        <strain evidence="2 3">S00245</strain>
    </source>
</reference>
<dbReference type="GO" id="GO:0019239">
    <property type="term" value="F:deaminase activity"/>
    <property type="evidence" value="ECO:0007669"/>
    <property type="project" value="TreeGrafter"/>
</dbReference>
<feature type="signal peptide" evidence="1">
    <location>
        <begin position="1"/>
        <end position="20"/>
    </location>
</feature>
<dbReference type="AlphaFoldDB" id="A0A7W7NWA4"/>
<dbReference type="SUPFAM" id="SSF55298">
    <property type="entry name" value="YjgF-like"/>
    <property type="match status" value="1"/>
</dbReference>
<proteinExistence type="predicted"/>
<dbReference type="Proteomes" id="UP000555448">
    <property type="component" value="Unassembled WGS sequence"/>
</dbReference>
<keyword evidence="1" id="KW-0732">Signal</keyword>
<dbReference type="PANTHER" id="PTHR11803:SF59">
    <property type="entry name" value="ENDORIBONUCLEASE"/>
    <property type="match status" value="1"/>
</dbReference>
<dbReference type="InterPro" id="IPR035959">
    <property type="entry name" value="RutC-like_sf"/>
</dbReference>
<dbReference type="GO" id="GO:0005829">
    <property type="term" value="C:cytosol"/>
    <property type="evidence" value="ECO:0007669"/>
    <property type="project" value="TreeGrafter"/>
</dbReference>
<feature type="chain" id="PRO_5030777145" evidence="1">
    <location>
        <begin position="21"/>
        <end position="164"/>
    </location>
</feature>
<protein>
    <submittedName>
        <fullName evidence="2">Enamine deaminase RidA (YjgF/YER057c/UK114 family)</fullName>
    </submittedName>
</protein>
<dbReference type="CDD" id="cd06151">
    <property type="entry name" value="YjgF_YER057c_UK114_like_3"/>
    <property type="match status" value="1"/>
</dbReference>
<dbReference type="PANTHER" id="PTHR11803">
    <property type="entry name" value="2-IMINOBUTANOATE/2-IMINOPROPANOATE DEAMINASE RIDA"/>
    <property type="match status" value="1"/>
</dbReference>
<gene>
    <name evidence="2" type="ORF">HNO88_001274</name>
</gene>
<dbReference type="RefSeq" id="WP_246381231.1">
    <property type="nucleotide sequence ID" value="NZ_JACHLR010000004.1"/>
</dbReference>
<comment type="caution">
    <text evidence="2">The sequence shown here is derived from an EMBL/GenBank/DDBJ whole genome shotgun (WGS) entry which is preliminary data.</text>
</comment>
<dbReference type="EMBL" id="JACHLR010000004">
    <property type="protein sequence ID" value="MBB4857960.1"/>
    <property type="molecule type" value="Genomic_DNA"/>
</dbReference>
<evidence type="ECO:0000256" key="1">
    <source>
        <dbReference type="SAM" id="SignalP"/>
    </source>
</evidence>
<organism evidence="2 3">
    <name type="scientific">Novosphingobium chloroacetimidivorans</name>
    <dbReference type="NCBI Taxonomy" id="1428314"/>
    <lineage>
        <taxon>Bacteria</taxon>
        <taxon>Pseudomonadati</taxon>
        <taxon>Pseudomonadota</taxon>
        <taxon>Alphaproteobacteria</taxon>
        <taxon>Sphingomonadales</taxon>
        <taxon>Sphingomonadaceae</taxon>
        <taxon>Novosphingobium</taxon>
    </lineage>
</organism>
<dbReference type="Gene3D" id="3.30.1330.40">
    <property type="entry name" value="RutC-like"/>
    <property type="match status" value="1"/>
</dbReference>
<evidence type="ECO:0000313" key="2">
    <source>
        <dbReference type="EMBL" id="MBB4857960.1"/>
    </source>
</evidence>
<keyword evidence="3" id="KW-1185">Reference proteome</keyword>
<accession>A0A7W7NWA4</accession>
<dbReference type="Pfam" id="PF01042">
    <property type="entry name" value="Ribonuc_L-PSP"/>
    <property type="match status" value="1"/>
</dbReference>
<evidence type="ECO:0000313" key="3">
    <source>
        <dbReference type="Proteomes" id="UP000555448"/>
    </source>
</evidence>
<name>A0A7W7NWA4_9SPHN</name>